<feature type="domain" description="Fibronectin type-III" evidence="3">
    <location>
        <begin position="29"/>
        <end position="118"/>
    </location>
</feature>
<organism evidence="4 5">
    <name type="scientific">Hymenobacter segetis</name>
    <dbReference type="NCBI Taxonomy" id="2025509"/>
    <lineage>
        <taxon>Bacteria</taxon>
        <taxon>Pseudomonadati</taxon>
        <taxon>Bacteroidota</taxon>
        <taxon>Cytophagia</taxon>
        <taxon>Cytophagales</taxon>
        <taxon>Hymenobacteraceae</taxon>
        <taxon>Hymenobacter</taxon>
    </lineage>
</organism>
<dbReference type="CDD" id="cd00063">
    <property type="entry name" value="FN3"/>
    <property type="match status" value="2"/>
</dbReference>
<dbReference type="SMART" id="SM00060">
    <property type="entry name" value="FN3"/>
    <property type="match status" value="4"/>
</dbReference>
<dbReference type="EMBL" id="JBCEVZ010000013">
    <property type="protein sequence ID" value="MEL5994124.1"/>
    <property type="molecule type" value="Genomic_DNA"/>
</dbReference>
<name>A0ABU9LTU4_9BACT</name>
<dbReference type="InterPro" id="IPR036116">
    <property type="entry name" value="FN3_sf"/>
</dbReference>
<sequence>MKRIATFCFLLVMALLGLRPLAQAQTCAAPTNVAASSLSPGTAAVSFTPSATATSYTVRYYWVYDSLMTNVMSVNTTTSPVTITGLRGQTYYRVSVVSNCAGGLTTASSWTGLYTSGGGTVGCGAVTNLVNSSSTASTSTVSFTPVAGALNYTVRYHLYNDTTTIGAMTVSGSPVVFTGLAAGATYGFTIVAHCASGTSAGATGFFSSQYVAPGCAAISNVSTTTTSYTASVSFTPVPGVASYFVQYHAVGSSTVYRQTATASPIVFATLQPGTSYTAEIFSNCGTGGYQSQPATVNFTTPYLNNCAPATNVVVTATSPTTATVTFTPGTSNTTFRIVSYAYPDSSVVVTTASPAVLTGLVPGRTYYIRVISGCGTGSSVAYAVGTTPVSFVFRGALAARAALGAGTVEVYPNPAHRSASLVLPAVAGAAQARLTLLNALGQAVRTQTIALPKAGETRTQLDLADVPPGLYTLRVAAAGQTASQRLAVE</sequence>
<evidence type="ECO:0000313" key="4">
    <source>
        <dbReference type="EMBL" id="MEL5994124.1"/>
    </source>
</evidence>
<dbReference type="PROSITE" id="PS50853">
    <property type="entry name" value="FN3"/>
    <property type="match status" value="3"/>
</dbReference>
<dbReference type="InterPro" id="IPR003961">
    <property type="entry name" value="FN3_dom"/>
</dbReference>
<keyword evidence="1" id="KW-0677">Repeat</keyword>
<evidence type="ECO:0000259" key="3">
    <source>
        <dbReference type="PROSITE" id="PS50853"/>
    </source>
</evidence>
<feature type="domain" description="Fibronectin type-III" evidence="3">
    <location>
        <begin position="308"/>
        <end position="390"/>
    </location>
</feature>
<evidence type="ECO:0000256" key="1">
    <source>
        <dbReference type="ARBA" id="ARBA00022737"/>
    </source>
</evidence>
<dbReference type="PANTHER" id="PTHR46708">
    <property type="entry name" value="TENASCIN"/>
    <property type="match status" value="1"/>
</dbReference>
<gene>
    <name evidence="4" type="ORF">AAFH49_07885</name>
</gene>
<dbReference type="Pfam" id="PF18962">
    <property type="entry name" value="Por_Secre_tail"/>
    <property type="match status" value="1"/>
</dbReference>
<dbReference type="Proteomes" id="UP001479606">
    <property type="component" value="Unassembled WGS sequence"/>
</dbReference>
<dbReference type="RefSeq" id="WP_342297128.1">
    <property type="nucleotide sequence ID" value="NZ_JBCEVZ010000013.1"/>
</dbReference>
<dbReference type="InterPro" id="IPR050991">
    <property type="entry name" value="ECM_Regulatory_Proteins"/>
</dbReference>
<evidence type="ECO:0000256" key="2">
    <source>
        <dbReference type="SAM" id="SignalP"/>
    </source>
</evidence>
<protein>
    <submittedName>
        <fullName evidence="4">Fibronectin type III domain-containing protein</fullName>
    </submittedName>
</protein>
<keyword evidence="2" id="KW-0732">Signal</keyword>
<reference evidence="4 5" key="1">
    <citation type="journal article" date="2018" name="Arch. Microbiol.">
        <title>Hymenobacter segetis sp. nov., isolated from soil.</title>
        <authorList>
            <person name="Ten L.N."/>
            <person name="Lim S.J."/>
            <person name="Kim B.O."/>
            <person name="Kang I.K."/>
            <person name="Jung H.Y."/>
        </authorList>
    </citation>
    <scope>NUCLEOTIDE SEQUENCE [LARGE SCALE GENOMIC DNA]</scope>
    <source>
        <strain evidence="4 5">S7-3-11</strain>
    </source>
</reference>
<dbReference type="SUPFAM" id="SSF49265">
    <property type="entry name" value="Fibronectin type III"/>
    <property type="match status" value="2"/>
</dbReference>
<evidence type="ECO:0000313" key="5">
    <source>
        <dbReference type="Proteomes" id="UP001479606"/>
    </source>
</evidence>
<feature type="chain" id="PRO_5047064072" evidence="2">
    <location>
        <begin position="25"/>
        <end position="489"/>
    </location>
</feature>
<proteinExistence type="predicted"/>
<dbReference type="InterPro" id="IPR026444">
    <property type="entry name" value="Secre_tail"/>
</dbReference>
<dbReference type="NCBIfam" id="TIGR04183">
    <property type="entry name" value="Por_Secre_tail"/>
    <property type="match status" value="1"/>
</dbReference>
<dbReference type="Pfam" id="PF00041">
    <property type="entry name" value="fn3"/>
    <property type="match status" value="1"/>
</dbReference>
<dbReference type="Gene3D" id="2.60.40.10">
    <property type="entry name" value="Immunoglobulins"/>
    <property type="match status" value="4"/>
</dbReference>
<accession>A0ABU9LTU4</accession>
<dbReference type="PANTHER" id="PTHR46708:SF2">
    <property type="entry name" value="FIBRONECTIN TYPE-III DOMAIN-CONTAINING PROTEIN"/>
    <property type="match status" value="1"/>
</dbReference>
<feature type="domain" description="Fibronectin type-III" evidence="3">
    <location>
        <begin position="125"/>
        <end position="214"/>
    </location>
</feature>
<comment type="caution">
    <text evidence="4">The sequence shown here is derived from an EMBL/GenBank/DDBJ whole genome shotgun (WGS) entry which is preliminary data.</text>
</comment>
<dbReference type="InterPro" id="IPR013783">
    <property type="entry name" value="Ig-like_fold"/>
</dbReference>
<feature type="signal peptide" evidence="2">
    <location>
        <begin position="1"/>
        <end position="24"/>
    </location>
</feature>
<keyword evidence="5" id="KW-1185">Reference proteome</keyword>